<evidence type="ECO:0000313" key="3">
    <source>
        <dbReference type="Proteomes" id="UP000176431"/>
    </source>
</evidence>
<organism evidence="2 3">
    <name type="scientific">Candidatus Azambacteria bacterium RIFCSPHIGHO2_01_FULL_40_24</name>
    <dbReference type="NCBI Taxonomy" id="1797301"/>
    <lineage>
        <taxon>Bacteria</taxon>
        <taxon>Candidatus Azamiibacteriota</taxon>
    </lineage>
</organism>
<evidence type="ECO:0000256" key="1">
    <source>
        <dbReference type="SAM" id="MobiDB-lite"/>
    </source>
</evidence>
<dbReference type="Proteomes" id="UP000176431">
    <property type="component" value="Unassembled WGS sequence"/>
</dbReference>
<name>A0A1F5B218_9BACT</name>
<protein>
    <submittedName>
        <fullName evidence="2">Uncharacterized protein</fullName>
    </submittedName>
</protein>
<gene>
    <name evidence="2" type="ORF">A2819_02820</name>
</gene>
<reference evidence="2 3" key="1">
    <citation type="journal article" date="2016" name="Nat. Commun.">
        <title>Thousands of microbial genomes shed light on interconnected biogeochemical processes in an aquifer system.</title>
        <authorList>
            <person name="Anantharaman K."/>
            <person name="Brown C.T."/>
            <person name="Hug L.A."/>
            <person name="Sharon I."/>
            <person name="Castelle C.J."/>
            <person name="Probst A.J."/>
            <person name="Thomas B.C."/>
            <person name="Singh A."/>
            <person name="Wilkins M.J."/>
            <person name="Karaoz U."/>
            <person name="Brodie E.L."/>
            <person name="Williams K.H."/>
            <person name="Hubbard S.S."/>
            <person name="Banfield J.F."/>
        </authorList>
    </citation>
    <scope>NUCLEOTIDE SEQUENCE [LARGE SCALE GENOMIC DNA]</scope>
</reference>
<evidence type="ECO:0000313" key="2">
    <source>
        <dbReference type="EMBL" id="OGD24651.1"/>
    </source>
</evidence>
<dbReference type="AlphaFoldDB" id="A0A1F5B218"/>
<accession>A0A1F5B218</accession>
<feature type="compositionally biased region" description="Basic and acidic residues" evidence="1">
    <location>
        <begin position="63"/>
        <end position="77"/>
    </location>
</feature>
<comment type="caution">
    <text evidence="2">The sequence shown here is derived from an EMBL/GenBank/DDBJ whole genome shotgun (WGS) entry which is preliminary data.</text>
</comment>
<dbReference type="EMBL" id="MEYK01000036">
    <property type="protein sequence ID" value="OGD24651.1"/>
    <property type="molecule type" value="Genomic_DNA"/>
</dbReference>
<sequence length="94" mass="9849">MGGRNADQETASTDGQRARGGLAGELPRPGVPPGSGQGVQAGVLPLEVYPLPAQEPDSSQPAWERDGPAPHQEEGWGRRPVAGCCHHMFRSEGP</sequence>
<feature type="region of interest" description="Disordered" evidence="1">
    <location>
        <begin position="1"/>
        <end position="81"/>
    </location>
</feature>
<proteinExistence type="predicted"/>